<dbReference type="OrthoDB" id="5835829at2759"/>
<dbReference type="EC" id="2.4.1.-" evidence="5"/>
<evidence type="ECO:0000256" key="1">
    <source>
        <dbReference type="ARBA" id="ARBA00009995"/>
    </source>
</evidence>
<dbReference type="GO" id="GO:0035251">
    <property type="term" value="F:UDP-glucosyltransferase activity"/>
    <property type="evidence" value="ECO:0000318"/>
    <property type="project" value="GO_Central"/>
</dbReference>
<feature type="transmembrane region" description="Helical" evidence="6">
    <location>
        <begin position="6"/>
        <end position="27"/>
    </location>
</feature>
<keyword evidence="2 4" id="KW-0328">Glycosyltransferase</keyword>
<dbReference type="Proteomes" id="UP000790787">
    <property type="component" value="Chromosome 18"/>
</dbReference>
<keyword evidence="6" id="KW-1133">Transmembrane helix</keyword>
<keyword evidence="3 4" id="KW-0808">Transferase</keyword>
<dbReference type="SMR" id="A0A1S3XKY7"/>
<proteinExistence type="inferred from homology"/>
<evidence type="ECO:0000256" key="3">
    <source>
        <dbReference type="ARBA" id="ARBA00022679"/>
    </source>
</evidence>
<keyword evidence="6" id="KW-0812">Transmembrane</keyword>
<dbReference type="FunFam" id="3.40.50.2000:FF:000103">
    <property type="entry name" value="Glycosyltransferase"/>
    <property type="match status" value="1"/>
</dbReference>
<sequence>MEKNKGTILFFPFMAQGHIIPFLTLAFKLEQKKYNIIFVNTPLNIKKLKSSLPLNSSISLLEIPFNSSQHGLPPNTENTDSLPYNLTLHFTTISSCLEPSFRNLVSNLIEKPLCIISDFFFGWSANIAHEFGIFHLIFSGASGFGLACYYSMWLNLPHKKTRNFEFTMPDFQEAGNLEISQLSPSLLAADSNDPYTNFNWKNLTNWMNSDGIILNTVEELDKLGLTYFRRKLKLPVWAIGPIPWPVSSKSRAGKETRDETEKCIKFLDEKEPKSVLYISFGSQSTISASQMMELAKALDNASGVNFIWVVRPPLGFDINMEFRAEEWLSERFVQRVFDDQNRGLIVPKWAPQVEILAHNSIGAFLTHCGWNSVLESLGNGVPLLGWPIAAEQFYNSKFLEQDVGVCVEVVRGNNSQVKYENILEKIELVMGENDKGKEIRRKAIEVKEIIGDAIIDNEDFKGSSIKAMEDFLNAALSMKKMSNGGRIRQEDNMKKMSNGARINGNMLKSQ</sequence>
<dbReference type="RefSeq" id="XP_016440596.1">
    <property type="nucleotide sequence ID" value="XM_016585110.1"/>
</dbReference>
<evidence type="ECO:0000313" key="7">
    <source>
        <dbReference type="Proteomes" id="UP000790787"/>
    </source>
</evidence>
<dbReference type="FunFam" id="3.40.50.2000:FF:000064">
    <property type="entry name" value="Glycosyltransferase"/>
    <property type="match status" value="1"/>
</dbReference>
<evidence type="ECO:0000256" key="6">
    <source>
        <dbReference type="SAM" id="Phobius"/>
    </source>
</evidence>
<reference evidence="7" key="1">
    <citation type="journal article" date="2014" name="Nat. Commun.">
        <title>The tobacco genome sequence and its comparison with those of tomato and potato.</title>
        <authorList>
            <person name="Sierro N."/>
            <person name="Battey J.N."/>
            <person name="Ouadi S."/>
            <person name="Bakaher N."/>
            <person name="Bovet L."/>
            <person name="Willig A."/>
            <person name="Goepfert S."/>
            <person name="Peitsch M.C."/>
            <person name="Ivanov N.V."/>
        </authorList>
    </citation>
    <scope>NUCLEOTIDE SEQUENCE [LARGE SCALE GENOMIC DNA]</scope>
</reference>
<protein>
    <recommendedName>
        <fullName evidence="5">Glycosyltransferase</fullName>
        <ecNumber evidence="5">2.4.1.-</ecNumber>
    </recommendedName>
</protein>
<name>A0A1S3XKY7_TOBAC</name>
<dbReference type="RefSeq" id="XP_016440596.1">
    <property type="nucleotide sequence ID" value="XM_016585110.2"/>
</dbReference>
<dbReference type="Pfam" id="PF00201">
    <property type="entry name" value="UDPGT"/>
    <property type="match status" value="1"/>
</dbReference>
<dbReference type="Gene3D" id="3.40.50.2000">
    <property type="entry name" value="Glycogen Phosphorylase B"/>
    <property type="match status" value="2"/>
</dbReference>
<evidence type="ECO:0000256" key="2">
    <source>
        <dbReference type="ARBA" id="ARBA00022676"/>
    </source>
</evidence>
<accession>A0A1S3XKY7</accession>
<dbReference type="PANTHER" id="PTHR48047">
    <property type="entry name" value="GLYCOSYLTRANSFERASE"/>
    <property type="match status" value="1"/>
</dbReference>
<dbReference type="AlphaFoldDB" id="A0A1S3XKY7"/>
<dbReference type="OMA" id="EQFYNAR"/>
<gene>
    <name evidence="8" type="primary">LOC107766343</name>
</gene>
<dbReference type="CDD" id="cd03784">
    <property type="entry name" value="GT1_Gtf-like"/>
    <property type="match status" value="1"/>
</dbReference>
<evidence type="ECO:0000256" key="4">
    <source>
        <dbReference type="RuleBase" id="RU003718"/>
    </source>
</evidence>
<comment type="similarity">
    <text evidence="1 4">Belongs to the UDP-glycosyltransferase family.</text>
</comment>
<dbReference type="InterPro" id="IPR002213">
    <property type="entry name" value="UDP_glucos_trans"/>
</dbReference>
<evidence type="ECO:0000256" key="5">
    <source>
        <dbReference type="RuleBase" id="RU362057"/>
    </source>
</evidence>
<dbReference type="GeneID" id="107766343"/>
<dbReference type="PANTHER" id="PTHR48047:SF61">
    <property type="entry name" value="OS04G0273600 PROTEIN"/>
    <property type="match status" value="1"/>
</dbReference>
<evidence type="ECO:0000313" key="8">
    <source>
        <dbReference type="RefSeq" id="XP_016440596.1"/>
    </source>
</evidence>
<dbReference type="PaxDb" id="4097-A0A1S3XKY7"/>
<keyword evidence="6" id="KW-0472">Membrane</keyword>
<organism evidence="7 8">
    <name type="scientific">Nicotiana tabacum</name>
    <name type="common">Common tobacco</name>
    <dbReference type="NCBI Taxonomy" id="4097"/>
    <lineage>
        <taxon>Eukaryota</taxon>
        <taxon>Viridiplantae</taxon>
        <taxon>Streptophyta</taxon>
        <taxon>Embryophyta</taxon>
        <taxon>Tracheophyta</taxon>
        <taxon>Spermatophyta</taxon>
        <taxon>Magnoliopsida</taxon>
        <taxon>eudicotyledons</taxon>
        <taxon>Gunneridae</taxon>
        <taxon>Pentapetalae</taxon>
        <taxon>asterids</taxon>
        <taxon>lamiids</taxon>
        <taxon>Solanales</taxon>
        <taxon>Solanaceae</taxon>
        <taxon>Nicotianoideae</taxon>
        <taxon>Nicotianeae</taxon>
        <taxon>Nicotiana</taxon>
    </lineage>
</organism>
<feature type="transmembrane region" description="Helical" evidence="6">
    <location>
        <begin position="133"/>
        <end position="153"/>
    </location>
</feature>
<dbReference type="PROSITE" id="PS00375">
    <property type="entry name" value="UDPGT"/>
    <property type="match status" value="1"/>
</dbReference>
<dbReference type="SUPFAM" id="SSF53756">
    <property type="entry name" value="UDP-Glycosyltransferase/glycogen phosphorylase"/>
    <property type="match status" value="1"/>
</dbReference>
<dbReference type="KEGG" id="nta:107766343"/>
<dbReference type="InterPro" id="IPR035595">
    <property type="entry name" value="UDP_glycos_trans_CS"/>
</dbReference>
<keyword evidence="7" id="KW-1185">Reference proteome</keyword>
<reference evidence="8" key="2">
    <citation type="submission" date="2025-08" db="UniProtKB">
        <authorList>
            <consortium name="RefSeq"/>
        </authorList>
    </citation>
    <scope>IDENTIFICATION</scope>
    <source>
        <tissue evidence="8">Leaf</tissue>
    </source>
</reference>